<evidence type="ECO:0000313" key="3">
    <source>
        <dbReference type="Proteomes" id="UP001305647"/>
    </source>
</evidence>
<reference evidence="2" key="1">
    <citation type="journal article" date="2023" name="Mol. Phylogenet. Evol.">
        <title>Genome-scale phylogeny and comparative genomics of the fungal order Sordariales.</title>
        <authorList>
            <person name="Hensen N."/>
            <person name="Bonometti L."/>
            <person name="Westerberg I."/>
            <person name="Brannstrom I.O."/>
            <person name="Guillou S."/>
            <person name="Cros-Aarteil S."/>
            <person name="Calhoun S."/>
            <person name="Haridas S."/>
            <person name="Kuo A."/>
            <person name="Mondo S."/>
            <person name="Pangilinan J."/>
            <person name="Riley R."/>
            <person name="LaButti K."/>
            <person name="Andreopoulos B."/>
            <person name="Lipzen A."/>
            <person name="Chen C."/>
            <person name="Yan M."/>
            <person name="Daum C."/>
            <person name="Ng V."/>
            <person name="Clum A."/>
            <person name="Steindorff A."/>
            <person name="Ohm R.A."/>
            <person name="Martin F."/>
            <person name="Silar P."/>
            <person name="Natvig D.O."/>
            <person name="Lalanne C."/>
            <person name="Gautier V."/>
            <person name="Ament-Velasquez S.L."/>
            <person name="Kruys A."/>
            <person name="Hutchinson M.I."/>
            <person name="Powell A.J."/>
            <person name="Barry K."/>
            <person name="Miller A.N."/>
            <person name="Grigoriev I.V."/>
            <person name="Debuchy R."/>
            <person name="Gladieux P."/>
            <person name="Hiltunen Thoren M."/>
            <person name="Johannesson H."/>
        </authorList>
    </citation>
    <scope>NUCLEOTIDE SEQUENCE</scope>
    <source>
        <strain evidence="2">CBS 757.83</strain>
    </source>
</reference>
<dbReference type="AlphaFoldDB" id="A0AAN6Q2M7"/>
<proteinExistence type="predicted"/>
<protein>
    <submittedName>
        <fullName evidence="2">Uncharacterized protein</fullName>
    </submittedName>
</protein>
<dbReference type="Proteomes" id="UP001305647">
    <property type="component" value="Unassembled WGS sequence"/>
</dbReference>
<dbReference type="EMBL" id="MU863631">
    <property type="protein sequence ID" value="KAK4102465.1"/>
    <property type="molecule type" value="Genomic_DNA"/>
</dbReference>
<sequence length="172" mass="18485">MDPQRASEHVSQRTHHQRRNRGLPSTWLASCGEPGREVFSRILPLKGSSCGLTSPSFPLLAVVSSRSGKRLPDCFLRKTHLTFLNPENNTSKAPITCLHEYGGRADDQHDTEANGASCGVEKRIQGPPSAAPRTWDAAVDELLPLLGGGEAGCEATSHLAGRGAHQLPFLSI</sequence>
<comment type="caution">
    <text evidence="2">The sequence shown here is derived from an EMBL/GenBank/DDBJ whole genome shotgun (WGS) entry which is preliminary data.</text>
</comment>
<accession>A0AAN6Q2M7</accession>
<reference evidence="2" key="2">
    <citation type="submission" date="2023-05" db="EMBL/GenBank/DDBJ databases">
        <authorList>
            <consortium name="Lawrence Berkeley National Laboratory"/>
            <person name="Steindorff A."/>
            <person name="Hensen N."/>
            <person name="Bonometti L."/>
            <person name="Westerberg I."/>
            <person name="Brannstrom I.O."/>
            <person name="Guillou S."/>
            <person name="Cros-Aarteil S."/>
            <person name="Calhoun S."/>
            <person name="Haridas S."/>
            <person name="Kuo A."/>
            <person name="Mondo S."/>
            <person name="Pangilinan J."/>
            <person name="Riley R."/>
            <person name="Labutti K."/>
            <person name="Andreopoulos B."/>
            <person name="Lipzen A."/>
            <person name="Chen C."/>
            <person name="Yanf M."/>
            <person name="Daum C."/>
            <person name="Ng V."/>
            <person name="Clum A."/>
            <person name="Ohm R."/>
            <person name="Martin F."/>
            <person name="Silar P."/>
            <person name="Natvig D."/>
            <person name="Lalanne C."/>
            <person name="Gautier V."/>
            <person name="Ament-Velasquez S.L."/>
            <person name="Kruys A."/>
            <person name="Hutchinson M.I."/>
            <person name="Powell A.J."/>
            <person name="Barry K."/>
            <person name="Miller A.N."/>
            <person name="Grigoriev I.V."/>
            <person name="Debuchy R."/>
            <person name="Gladieux P."/>
            <person name="Thoren M.H."/>
            <person name="Johannesson H."/>
        </authorList>
    </citation>
    <scope>NUCLEOTIDE SEQUENCE</scope>
    <source>
        <strain evidence="2">CBS 757.83</strain>
    </source>
</reference>
<evidence type="ECO:0000313" key="2">
    <source>
        <dbReference type="EMBL" id="KAK4102465.1"/>
    </source>
</evidence>
<feature type="region of interest" description="Disordered" evidence="1">
    <location>
        <begin position="1"/>
        <end position="26"/>
    </location>
</feature>
<name>A0AAN6Q2M7_9PEZI</name>
<gene>
    <name evidence="2" type="ORF">N658DRAFT_338784</name>
</gene>
<feature type="compositionally biased region" description="Basic and acidic residues" evidence="1">
    <location>
        <begin position="1"/>
        <end position="11"/>
    </location>
</feature>
<feature type="compositionally biased region" description="Basic residues" evidence="1">
    <location>
        <begin position="12"/>
        <end position="21"/>
    </location>
</feature>
<organism evidence="2 3">
    <name type="scientific">Parathielavia hyrcaniae</name>
    <dbReference type="NCBI Taxonomy" id="113614"/>
    <lineage>
        <taxon>Eukaryota</taxon>
        <taxon>Fungi</taxon>
        <taxon>Dikarya</taxon>
        <taxon>Ascomycota</taxon>
        <taxon>Pezizomycotina</taxon>
        <taxon>Sordariomycetes</taxon>
        <taxon>Sordariomycetidae</taxon>
        <taxon>Sordariales</taxon>
        <taxon>Chaetomiaceae</taxon>
        <taxon>Parathielavia</taxon>
    </lineage>
</organism>
<evidence type="ECO:0000256" key="1">
    <source>
        <dbReference type="SAM" id="MobiDB-lite"/>
    </source>
</evidence>
<keyword evidence="3" id="KW-1185">Reference proteome</keyword>